<gene>
    <name evidence="3" type="ORF">HC176_05355</name>
</gene>
<accession>A0ABX1DCV9</accession>
<keyword evidence="4" id="KW-1185">Reference proteome</keyword>
<dbReference type="Proteomes" id="UP000760545">
    <property type="component" value="Unassembled WGS sequence"/>
</dbReference>
<evidence type="ECO:0000256" key="2">
    <source>
        <dbReference type="SAM" id="SignalP"/>
    </source>
</evidence>
<protein>
    <submittedName>
        <fullName evidence="3">Uncharacterized protein</fullName>
    </submittedName>
</protein>
<dbReference type="RefSeq" id="WP_167917142.1">
    <property type="nucleotide sequence ID" value="NZ_JAAVJS010000005.1"/>
</dbReference>
<sequence>MNFKKKIMRLLVVTLFFCLGLMIQAQEVTLNGVIYTVKGEAVLKDGVDVTNTLSLEERLEVKKALNKKVEAIEAANEKEKALKKAEKKQKAAEKKQKKAEKALKQKEKAHSNYEKLTGKYESAQQKYEKLKKKGKLSPQDEQKWLSKIEKLKEQTAKAKRKL</sequence>
<feature type="compositionally biased region" description="Basic and acidic residues" evidence="1">
    <location>
        <begin position="83"/>
        <end position="118"/>
    </location>
</feature>
<evidence type="ECO:0000313" key="3">
    <source>
        <dbReference type="EMBL" id="NJX14909.1"/>
    </source>
</evidence>
<comment type="caution">
    <text evidence="3">The sequence shown here is derived from an EMBL/GenBank/DDBJ whole genome shotgun (WGS) entry which is preliminary data.</text>
</comment>
<reference evidence="3 4" key="1">
    <citation type="submission" date="2020-03" db="EMBL/GenBank/DDBJ databases">
        <title>Tamlana sp. nov, isolated from XXX.</title>
        <authorList>
            <person name="Cao W.R."/>
        </authorList>
    </citation>
    <scope>NUCLEOTIDE SEQUENCE [LARGE SCALE GENOMIC DNA]</scope>
    <source>
        <strain evidence="3 4">HST1-43</strain>
    </source>
</reference>
<feature type="signal peptide" evidence="2">
    <location>
        <begin position="1"/>
        <end position="25"/>
    </location>
</feature>
<feature type="region of interest" description="Disordered" evidence="1">
    <location>
        <begin position="83"/>
        <end position="120"/>
    </location>
</feature>
<evidence type="ECO:0000256" key="1">
    <source>
        <dbReference type="SAM" id="MobiDB-lite"/>
    </source>
</evidence>
<feature type="chain" id="PRO_5047150713" evidence="2">
    <location>
        <begin position="26"/>
        <end position="162"/>
    </location>
</feature>
<dbReference type="EMBL" id="JAAVJS010000005">
    <property type="protein sequence ID" value="NJX14909.1"/>
    <property type="molecule type" value="Genomic_DNA"/>
</dbReference>
<name>A0ABX1DCV9_9FLAO</name>
<proteinExistence type="predicted"/>
<organism evidence="3 4">
    <name type="scientific">Tamlana crocina</name>
    <dbReference type="NCBI Taxonomy" id="393006"/>
    <lineage>
        <taxon>Bacteria</taxon>
        <taxon>Pseudomonadati</taxon>
        <taxon>Bacteroidota</taxon>
        <taxon>Flavobacteriia</taxon>
        <taxon>Flavobacteriales</taxon>
        <taxon>Flavobacteriaceae</taxon>
        <taxon>Tamlana</taxon>
    </lineage>
</organism>
<keyword evidence="2" id="KW-0732">Signal</keyword>
<evidence type="ECO:0000313" key="4">
    <source>
        <dbReference type="Proteomes" id="UP000760545"/>
    </source>
</evidence>